<accession>A0A9X9Q8F9</accession>
<dbReference type="AlphaFoldDB" id="A0A9X9Q8F9"/>
<evidence type="ECO:0000313" key="1">
    <source>
        <dbReference type="EMBL" id="VCX39140.1"/>
    </source>
</evidence>
<proteinExistence type="predicted"/>
<keyword evidence="2" id="KW-1185">Reference proteome</keyword>
<protein>
    <submittedName>
        <fullName evidence="1">Uncharacterized protein</fullName>
    </submittedName>
</protein>
<gene>
    <name evidence="1" type="ORF">BN2614_LOCUS3</name>
</gene>
<name>A0A9X9Q8F9_GULGU</name>
<evidence type="ECO:0000313" key="2">
    <source>
        <dbReference type="Proteomes" id="UP000269945"/>
    </source>
</evidence>
<dbReference type="Proteomes" id="UP000269945">
    <property type="component" value="Unassembled WGS sequence"/>
</dbReference>
<dbReference type="EMBL" id="CYRY02044274">
    <property type="protein sequence ID" value="VCX39140.1"/>
    <property type="molecule type" value="Genomic_DNA"/>
</dbReference>
<reference evidence="1 2" key="1">
    <citation type="submission" date="2018-10" db="EMBL/GenBank/DDBJ databases">
        <authorList>
            <person name="Ekblom R."/>
            <person name="Jareborg N."/>
        </authorList>
    </citation>
    <scope>NUCLEOTIDE SEQUENCE [LARGE SCALE GENOMIC DNA]</scope>
    <source>
        <tissue evidence="1">Muscle</tissue>
    </source>
</reference>
<organism evidence="1 2">
    <name type="scientific">Gulo gulo</name>
    <name type="common">Wolverine</name>
    <name type="synonym">Gluton</name>
    <dbReference type="NCBI Taxonomy" id="48420"/>
    <lineage>
        <taxon>Eukaryota</taxon>
        <taxon>Metazoa</taxon>
        <taxon>Chordata</taxon>
        <taxon>Craniata</taxon>
        <taxon>Vertebrata</taxon>
        <taxon>Euteleostomi</taxon>
        <taxon>Mammalia</taxon>
        <taxon>Eutheria</taxon>
        <taxon>Laurasiatheria</taxon>
        <taxon>Carnivora</taxon>
        <taxon>Caniformia</taxon>
        <taxon>Musteloidea</taxon>
        <taxon>Mustelidae</taxon>
        <taxon>Guloninae</taxon>
        <taxon>Gulo</taxon>
    </lineage>
</organism>
<comment type="caution">
    <text evidence="1">The sequence shown here is derived from an EMBL/GenBank/DDBJ whole genome shotgun (WGS) entry which is preliminary data.</text>
</comment>
<sequence length="85" mass="9332">MKIKMNCPDKNLNMEFITALFISAKTSKQDALQFKTAVCLLRGFSTAAELSVRKTATVKMKCIVQLPFSSISLSLSVSCNCFCVS</sequence>